<dbReference type="EMBL" id="ML976133">
    <property type="protein sequence ID" value="KAF1937582.1"/>
    <property type="molecule type" value="Genomic_DNA"/>
</dbReference>
<dbReference type="InterPro" id="IPR036291">
    <property type="entry name" value="NAD(P)-bd_dom_sf"/>
</dbReference>
<evidence type="ECO:0000313" key="1">
    <source>
        <dbReference type="EMBL" id="KAF1937582.1"/>
    </source>
</evidence>
<dbReference type="Gene3D" id="3.40.50.720">
    <property type="entry name" value="NAD(P)-binding Rossmann-like Domain"/>
    <property type="match status" value="1"/>
</dbReference>
<name>A0A6A5SCA5_9PLEO</name>
<evidence type="ECO:0008006" key="3">
    <source>
        <dbReference type="Google" id="ProtNLM"/>
    </source>
</evidence>
<dbReference type="OrthoDB" id="3535423at2759"/>
<sequence length="229" mass="25303">MKVVLVGATGAIGSTILNHCLRRPEITSIVTISRNPLPSSLCIPYSARLEETIIPDFGALEAVPDTTWAKMIDADALVWAMGTYDLNEDVNRKYPLAFQENLAKRLERGEKEERFRFVLLGGAFTEPDQERRLFVLEEQRRIKGLLQVETLAFAEARSGVWDAIVFRPGGILFGGNTLWNKVVESLFGTGLVIRSEELGACLADLVVAGSKEAVVGNLELVERGRRMLG</sequence>
<reference evidence="1" key="1">
    <citation type="journal article" date="2020" name="Stud. Mycol.">
        <title>101 Dothideomycetes genomes: a test case for predicting lifestyles and emergence of pathogens.</title>
        <authorList>
            <person name="Haridas S."/>
            <person name="Albert R."/>
            <person name="Binder M."/>
            <person name="Bloem J."/>
            <person name="Labutti K."/>
            <person name="Salamov A."/>
            <person name="Andreopoulos B."/>
            <person name="Baker S."/>
            <person name="Barry K."/>
            <person name="Bills G."/>
            <person name="Bluhm B."/>
            <person name="Cannon C."/>
            <person name="Castanera R."/>
            <person name="Culley D."/>
            <person name="Daum C."/>
            <person name="Ezra D."/>
            <person name="Gonzalez J."/>
            <person name="Henrissat B."/>
            <person name="Kuo A."/>
            <person name="Liang C."/>
            <person name="Lipzen A."/>
            <person name="Lutzoni F."/>
            <person name="Magnuson J."/>
            <person name="Mondo S."/>
            <person name="Nolan M."/>
            <person name="Ohm R."/>
            <person name="Pangilinan J."/>
            <person name="Park H.-J."/>
            <person name="Ramirez L."/>
            <person name="Alfaro M."/>
            <person name="Sun H."/>
            <person name="Tritt A."/>
            <person name="Yoshinaga Y."/>
            <person name="Zwiers L.-H."/>
            <person name="Turgeon B."/>
            <person name="Goodwin S."/>
            <person name="Spatafora J."/>
            <person name="Crous P."/>
            <person name="Grigoriev I."/>
        </authorList>
    </citation>
    <scope>NUCLEOTIDE SEQUENCE</scope>
    <source>
        <strain evidence="1">CBS 161.51</strain>
    </source>
</reference>
<accession>A0A6A5SCA5</accession>
<protein>
    <recommendedName>
        <fullName evidence="3">NAD(P)-binding domain-containing protein</fullName>
    </recommendedName>
</protein>
<dbReference type="SUPFAM" id="SSF51735">
    <property type="entry name" value="NAD(P)-binding Rossmann-fold domains"/>
    <property type="match status" value="1"/>
</dbReference>
<dbReference type="AlphaFoldDB" id="A0A6A5SCA5"/>
<proteinExistence type="predicted"/>
<keyword evidence="2" id="KW-1185">Reference proteome</keyword>
<gene>
    <name evidence="1" type="ORF">EJ02DRAFT_458619</name>
</gene>
<dbReference type="Proteomes" id="UP000800038">
    <property type="component" value="Unassembled WGS sequence"/>
</dbReference>
<organism evidence="1 2">
    <name type="scientific">Clathrospora elynae</name>
    <dbReference type="NCBI Taxonomy" id="706981"/>
    <lineage>
        <taxon>Eukaryota</taxon>
        <taxon>Fungi</taxon>
        <taxon>Dikarya</taxon>
        <taxon>Ascomycota</taxon>
        <taxon>Pezizomycotina</taxon>
        <taxon>Dothideomycetes</taxon>
        <taxon>Pleosporomycetidae</taxon>
        <taxon>Pleosporales</taxon>
        <taxon>Diademaceae</taxon>
        <taxon>Clathrospora</taxon>
    </lineage>
</organism>
<evidence type="ECO:0000313" key="2">
    <source>
        <dbReference type="Proteomes" id="UP000800038"/>
    </source>
</evidence>